<dbReference type="Proteomes" id="UP000008810">
    <property type="component" value="Chromosome 1"/>
</dbReference>
<evidence type="ECO:0000256" key="1">
    <source>
        <dbReference type="SAM" id="MobiDB-lite"/>
    </source>
</evidence>
<dbReference type="EMBL" id="CM000880">
    <property type="protein sequence ID" value="PNT77353.1"/>
    <property type="molecule type" value="Genomic_DNA"/>
</dbReference>
<dbReference type="EnsemblPlants" id="PNT77352">
    <property type="protein sequence ID" value="PNT77352"/>
    <property type="gene ID" value="BRADI_1g61568v3"/>
</dbReference>
<sequence>MSPLFVQSCFRDTALTQSSLAPQNPPSSQPTTSRSARKKSAKTWVGAWRTGAPCAPRSDAAGFSSDAPARDGSFLKRFSSRLAHPRVGSRSPPSARPRPLPELCTDMDRIGLHAQIAAAASRRPPPLIAVASSISSGSVCRSTPRPGLPRSARPEPGLQQLGAKATADAEVLFQRRRRHSIS</sequence>
<dbReference type="Gramene" id="PNT77351">
    <property type="protein sequence ID" value="PNT77351"/>
    <property type="gene ID" value="BRADI_1g61568v3"/>
</dbReference>
<dbReference type="EnsemblPlants" id="KQK21563">
    <property type="protein sequence ID" value="KQK21563"/>
    <property type="gene ID" value="BRADI_1g61568v3"/>
</dbReference>
<organism evidence="2">
    <name type="scientific">Brachypodium distachyon</name>
    <name type="common">Purple false brome</name>
    <name type="synonym">Trachynia distachya</name>
    <dbReference type="NCBI Taxonomy" id="15368"/>
    <lineage>
        <taxon>Eukaryota</taxon>
        <taxon>Viridiplantae</taxon>
        <taxon>Streptophyta</taxon>
        <taxon>Embryophyta</taxon>
        <taxon>Tracheophyta</taxon>
        <taxon>Spermatophyta</taxon>
        <taxon>Magnoliopsida</taxon>
        <taxon>Liliopsida</taxon>
        <taxon>Poales</taxon>
        <taxon>Poaceae</taxon>
        <taxon>BOP clade</taxon>
        <taxon>Pooideae</taxon>
        <taxon>Stipodae</taxon>
        <taxon>Brachypodieae</taxon>
        <taxon>Brachypodium</taxon>
    </lineage>
</organism>
<dbReference type="EnsemblPlants" id="PNT77351">
    <property type="protein sequence ID" value="PNT77351"/>
    <property type="gene ID" value="BRADI_1g61568v3"/>
</dbReference>
<dbReference type="InParanoid" id="A0A0Q3JVY4"/>
<dbReference type="EnsemblPlants" id="PNT77353">
    <property type="protein sequence ID" value="PNT77353"/>
    <property type="gene ID" value="BRADI_1g61568v3"/>
</dbReference>
<evidence type="ECO:0000313" key="3">
    <source>
        <dbReference type="EnsemblPlants" id="KQK21563"/>
    </source>
</evidence>
<evidence type="ECO:0000313" key="4">
    <source>
        <dbReference type="Proteomes" id="UP000008810"/>
    </source>
</evidence>
<feature type="region of interest" description="Disordered" evidence="1">
    <location>
        <begin position="15"/>
        <end position="103"/>
    </location>
</feature>
<dbReference type="EMBL" id="CM000880">
    <property type="protein sequence ID" value="PNT77352.1"/>
    <property type="molecule type" value="Genomic_DNA"/>
</dbReference>
<protein>
    <submittedName>
        <fullName evidence="2 3">Uncharacterized protein</fullName>
    </submittedName>
</protein>
<gene>
    <name evidence="2" type="ORF">BRADI_1g61568v3</name>
</gene>
<dbReference type="Gramene" id="KQK21563">
    <property type="protein sequence ID" value="KQK21563"/>
    <property type="gene ID" value="BRADI_1g61568v3"/>
</dbReference>
<reference evidence="2 3" key="1">
    <citation type="journal article" date="2010" name="Nature">
        <title>Genome sequencing and analysis of the model grass Brachypodium distachyon.</title>
        <authorList>
            <consortium name="International Brachypodium Initiative"/>
        </authorList>
    </citation>
    <scope>NUCLEOTIDE SEQUENCE [LARGE SCALE GENOMIC DNA]</scope>
    <source>
        <strain evidence="2 3">Bd21</strain>
    </source>
</reference>
<accession>A0A0Q3JVY4</accession>
<dbReference type="AlphaFoldDB" id="A0A0Q3JVY4"/>
<feature type="region of interest" description="Disordered" evidence="1">
    <location>
        <begin position="133"/>
        <end position="166"/>
    </location>
</feature>
<name>A0A0Q3JVY4_BRADI</name>
<dbReference type="Gramene" id="PNT77352">
    <property type="protein sequence ID" value="PNT77352"/>
    <property type="gene ID" value="BRADI_1g61568v3"/>
</dbReference>
<keyword evidence="4" id="KW-1185">Reference proteome</keyword>
<reference evidence="3" key="3">
    <citation type="submission" date="2018-08" db="UniProtKB">
        <authorList>
            <consortium name="EnsemblPlants"/>
        </authorList>
    </citation>
    <scope>IDENTIFICATION</scope>
    <source>
        <strain evidence="3">cv. Bd21</strain>
    </source>
</reference>
<evidence type="ECO:0000313" key="2">
    <source>
        <dbReference type="EMBL" id="KQK21563.1"/>
    </source>
</evidence>
<reference evidence="2" key="2">
    <citation type="submission" date="2017-06" db="EMBL/GenBank/DDBJ databases">
        <title>WGS assembly of Brachypodium distachyon.</title>
        <authorList>
            <consortium name="The International Brachypodium Initiative"/>
            <person name="Lucas S."/>
            <person name="Harmon-Smith M."/>
            <person name="Lail K."/>
            <person name="Tice H."/>
            <person name="Grimwood J."/>
            <person name="Bruce D."/>
            <person name="Barry K."/>
            <person name="Shu S."/>
            <person name="Lindquist E."/>
            <person name="Wang M."/>
            <person name="Pitluck S."/>
            <person name="Vogel J.P."/>
            <person name="Garvin D.F."/>
            <person name="Mockler T.C."/>
            <person name="Schmutz J."/>
            <person name="Rokhsar D."/>
            <person name="Bevan M.W."/>
        </authorList>
    </citation>
    <scope>NUCLEOTIDE SEQUENCE</scope>
    <source>
        <strain evidence="2">Bd21</strain>
    </source>
</reference>
<proteinExistence type="predicted"/>
<dbReference type="EMBL" id="CM000880">
    <property type="protein sequence ID" value="PNT77351.1"/>
    <property type="molecule type" value="Genomic_DNA"/>
</dbReference>
<dbReference type="Gramene" id="PNT77353">
    <property type="protein sequence ID" value="PNT77353"/>
    <property type="gene ID" value="BRADI_1g61568v3"/>
</dbReference>
<dbReference type="EMBL" id="CM000880">
    <property type="protein sequence ID" value="KQK21563.1"/>
    <property type="molecule type" value="Genomic_DNA"/>
</dbReference>